<evidence type="ECO:0000313" key="2">
    <source>
        <dbReference type="EMBL" id="CCC49688.1"/>
    </source>
</evidence>
<keyword evidence="1" id="KW-0472">Membrane</keyword>
<proteinExistence type="predicted"/>
<gene>
    <name evidence="2" type="ORF">TVY486_0802970</name>
</gene>
<accession>G0U0T8</accession>
<name>G0U0T8_TRYVY</name>
<sequence length="159" mass="18137">MVTRGRERRNCRDKLGRNSYGVTLLMGQQQCGAALLWRRGRQLFLLVSLSSPSLERDICSNVCEESNNKRKKGMELAIARRFKAGLMVFVMFCCCCCCCLLLFAERSLFDLFLLPLFPSQKPLCLHVRSPAFVFIVVLFFFFFFSLLPLLGPSSSPCLE</sequence>
<organism evidence="2">
    <name type="scientific">Trypanosoma vivax (strain Y486)</name>
    <dbReference type="NCBI Taxonomy" id="1055687"/>
    <lineage>
        <taxon>Eukaryota</taxon>
        <taxon>Discoba</taxon>
        <taxon>Euglenozoa</taxon>
        <taxon>Kinetoplastea</taxon>
        <taxon>Metakinetoplastina</taxon>
        <taxon>Trypanosomatida</taxon>
        <taxon>Trypanosomatidae</taxon>
        <taxon>Trypanosoma</taxon>
        <taxon>Duttonella</taxon>
    </lineage>
</organism>
<feature type="transmembrane region" description="Helical" evidence="1">
    <location>
        <begin position="131"/>
        <end position="150"/>
    </location>
</feature>
<protein>
    <submittedName>
        <fullName evidence="2">Uncharacterized protein</fullName>
    </submittedName>
</protein>
<evidence type="ECO:0000256" key="1">
    <source>
        <dbReference type="SAM" id="Phobius"/>
    </source>
</evidence>
<dbReference type="VEuPathDB" id="TriTrypDB:TvY486_0802970"/>
<dbReference type="EMBL" id="HE573024">
    <property type="protein sequence ID" value="CCC49688.1"/>
    <property type="molecule type" value="Genomic_DNA"/>
</dbReference>
<dbReference type="AlphaFoldDB" id="G0U0T8"/>
<keyword evidence="1" id="KW-1133">Transmembrane helix</keyword>
<keyword evidence="1" id="KW-0812">Transmembrane</keyword>
<feature type="transmembrane region" description="Helical" evidence="1">
    <location>
        <begin position="84"/>
        <end position="104"/>
    </location>
</feature>
<reference evidence="2" key="1">
    <citation type="journal article" date="2012" name="Proc. Natl. Acad. Sci. U.S.A.">
        <title>Antigenic diversity is generated by distinct evolutionary mechanisms in African trypanosome species.</title>
        <authorList>
            <person name="Jackson A.P."/>
            <person name="Berry A."/>
            <person name="Aslett M."/>
            <person name="Allison H.C."/>
            <person name="Burton P."/>
            <person name="Vavrova-Anderson J."/>
            <person name="Brown R."/>
            <person name="Browne H."/>
            <person name="Corton N."/>
            <person name="Hauser H."/>
            <person name="Gamble J."/>
            <person name="Gilderthorp R."/>
            <person name="Marcello L."/>
            <person name="McQuillan J."/>
            <person name="Otto T.D."/>
            <person name="Quail M.A."/>
            <person name="Sanders M.J."/>
            <person name="van Tonder A."/>
            <person name="Ginger M.L."/>
            <person name="Field M.C."/>
            <person name="Barry J.D."/>
            <person name="Hertz-Fowler C."/>
            <person name="Berriman M."/>
        </authorList>
    </citation>
    <scope>NUCLEOTIDE SEQUENCE</scope>
    <source>
        <strain evidence="2">Y486</strain>
    </source>
</reference>